<accession>A0ABQ8RVH7</accession>
<evidence type="ECO:0000256" key="1">
    <source>
        <dbReference type="SAM" id="MobiDB-lite"/>
    </source>
</evidence>
<sequence>MSPGSSAESYPVFAHIGLRENPGKNLNQVTCPDRESNPDHLVSRPDAQTVSPQEENLLNFHSTEIKKECEDYTCDVIPEIEVAETVVPIILSKVKCEAERGRPLCNRCWVVSLPQYLCQDSFHESTSKGVSTPGKSVGMDPVLLGHFGGMNLERGGVGLGVVESRTYERTAGPKDHQRTVGARSYQRMAGARGYQWSVRSKTYHEACVVFIPEDASNRTTSDTHTHKVSSAGVQETSGISLTGQNHWS</sequence>
<keyword evidence="3" id="KW-1185">Reference proteome</keyword>
<feature type="compositionally biased region" description="Polar residues" evidence="1">
    <location>
        <begin position="231"/>
        <end position="248"/>
    </location>
</feature>
<evidence type="ECO:0000313" key="2">
    <source>
        <dbReference type="EMBL" id="KAJ4425678.1"/>
    </source>
</evidence>
<dbReference type="Proteomes" id="UP001148838">
    <property type="component" value="Unassembled WGS sequence"/>
</dbReference>
<comment type="caution">
    <text evidence="2">The sequence shown here is derived from an EMBL/GenBank/DDBJ whole genome shotgun (WGS) entry which is preliminary data.</text>
</comment>
<gene>
    <name evidence="2" type="ORF">ANN_27874</name>
</gene>
<name>A0ABQ8RVH7_PERAM</name>
<dbReference type="EMBL" id="JAJSOF020000042">
    <property type="protein sequence ID" value="KAJ4425678.1"/>
    <property type="molecule type" value="Genomic_DNA"/>
</dbReference>
<proteinExistence type="predicted"/>
<evidence type="ECO:0000313" key="3">
    <source>
        <dbReference type="Proteomes" id="UP001148838"/>
    </source>
</evidence>
<feature type="region of interest" description="Disordered" evidence="1">
    <location>
        <begin position="217"/>
        <end position="248"/>
    </location>
</feature>
<protein>
    <submittedName>
        <fullName evidence="2">Uncharacterized protein</fullName>
    </submittedName>
</protein>
<reference evidence="2 3" key="1">
    <citation type="journal article" date="2022" name="Allergy">
        <title>Genome assembly and annotation of Periplaneta americana reveal a comprehensive cockroach allergen profile.</title>
        <authorList>
            <person name="Wang L."/>
            <person name="Xiong Q."/>
            <person name="Saelim N."/>
            <person name="Wang L."/>
            <person name="Nong W."/>
            <person name="Wan A.T."/>
            <person name="Shi M."/>
            <person name="Liu X."/>
            <person name="Cao Q."/>
            <person name="Hui J.H.L."/>
            <person name="Sookrung N."/>
            <person name="Leung T.F."/>
            <person name="Tungtrongchitr A."/>
            <person name="Tsui S.K.W."/>
        </authorList>
    </citation>
    <scope>NUCLEOTIDE SEQUENCE [LARGE SCALE GENOMIC DNA]</scope>
    <source>
        <strain evidence="2">PWHHKU_190912</strain>
    </source>
</reference>
<organism evidence="2 3">
    <name type="scientific">Periplaneta americana</name>
    <name type="common">American cockroach</name>
    <name type="synonym">Blatta americana</name>
    <dbReference type="NCBI Taxonomy" id="6978"/>
    <lineage>
        <taxon>Eukaryota</taxon>
        <taxon>Metazoa</taxon>
        <taxon>Ecdysozoa</taxon>
        <taxon>Arthropoda</taxon>
        <taxon>Hexapoda</taxon>
        <taxon>Insecta</taxon>
        <taxon>Pterygota</taxon>
        <taxon>Neoptera</taxon>
        <taxon>Polyneoptera</taxon>
        <taxon>Dictyoptera</taxon>
        <taxon>Blattodea</taxon>
        <taxon>Blattoidea</taxon>
        <taxon>Blattidae</taxon>
        <taxon>Blattinae</taxon>
        <taxon>Periplaneta</taxon>
    </lineage>
</organism>